<sequence length="96" mass="10611">MSLARVGPFLDDRAGTKTEDQLAALSSHRSSSKPTQSWTTWRASGFPANDQSQSISQTAEMPADQLTTTSLMKRFSQPFYTPLPFLRATLVCPVFL</sequence>
<name>A0AAE1DFC8_9GAST</name>
<evidence type="ECO:0000313" key="3">
    <source>
        <dbReference type="Proteomes" id="UP001283361"/>
    </source>
</evidence>
<dbReference type="Proteomes" id="UP001283361">
    <property type="component" value="Unassembled WGS sequence"/>
</dbReference>
<reference evidence="2" key="1">
    <citation type="journal article" date="2023" name="G3 (Bethesda)">
        <title>A reference genome for the long-term kleptoplast-retaining sea slug Elysia crispata morphotype clarki.</title>
        <authorList>
            <person name="Eastman K.E."/>
            <person name="Pendleton A.L."/>
            <person name="Shaikh M.A."/>
            <person name="Suttiyut T."/>
            <person name="Ogas R."/>
            <person name="Tomko P."/>
            <person name="Gavelis G."/>
            <person name="Widhalm J.R."/>
            <person name="Wisecaver J.H."/>
        </authorList>
    </citation>
    <scope>NUCLEOTIDE SEQUENCE</scope>
    <source>
        <strain evidence="2">ECLA1</strain>
    </source>
</reference>
<feature type="compositionally biased region" description="Polar residues" evidence="1">
    <location>
        <begin position="27"/>
        <end position="42"/>
    </location>
</feature>
<comment type="caution">
    <text evidence="2">The sequence shown here is derived from an EMBL/GenBank/DDBJ whole genome shotgun (WGS) entry which is preliminary data.</text>
</comment>
<dbReference type="EMBL" id="JAWDGP010004054">
    <property type="protein sequence ID" value="KAK3768511.1"/>
    <property type="molecule type" value="Genomic_DNA"/>
</dbReference>
<protein>
    <submittedName>
        <fullName evidence="2">Uncharacterized protein</fullName>
    </submittedName>
</protein>
<keyword evidence="3" id="KW-1185">Reference proteome</keyword>
<accession>A0AAE1DFC8</accession>
<feature type="compositionally biased region" description="Polar residues" evidence="1">
    <location>
        <begin position="49"/>
        <end position="58"/>
    </location>
</feature>
<proteinExistence type="predicted"/>
<evidence type="ECO:0000256" key="1">
    <source>
        <dbReference type="SAM" id="MobiDB-lite"/>
    </source>
</evidence>
<dbReference type="AlphaFoldDB" id="A0AAE1DFC8"/>
<feature type="compositionally biased region" description="Basic and acidic residues" evidence="1">
    <location>
        <begin position="10"/>
        <end position="20"/>
    </location>
</feature>
<organism evidence="2 3">
    <name type="scientific">Elysia crispata</name>
    <name type="common">lettuce slug</name>
    <dbReference type="NCBI Taxonomy" id="231223"/>
    <lineage>
        <taxon>Eukaryota</taxon>
        <taxon>Metazoa</taxon>
        <taxon>Spiralia</taxon>
        <taxon>Lophotrochozoa</taxon>
        <taxon>Mollusca</taxon>
        <taxon>Gastropoda</taxon>
        <taxon>Heterobranchia</taxon>
        <taxon>Euthyneura</taxon>
        <taxon>Panpulmonata</taxon>
        <taxon>Sacoglossa</taxon>
        <taxon>Placobranchoidea</taxon>
        <taxon>Plakobranchidae</taxon>
        <taxon>Elysia</taxon>
    </lineage>
</organism>
<gene>
    <name evidence="2" type="ORF">RRG08_060873</name>
</gene>
<evidence type="ECO:0000313" key="2">
    <source>
        <dbReference type="EMBL" id="KAK3768511.1"/>
    </source>
</evidence>
<feature type="region of interest" description="Disordered" evidence="1">
    <location>
        <begin position="1"/>
        <end position="58"/>
    </location>
</feature>